<dbReference type="RefSeq" id="WP_130606846.1">
    <property type="nucleotide sequence ID" value="NZ_AP019368.1"/>
</dbReference>
<evidence type="ECO:0000313" key="2">
    <source>
        <dbReference type="Proteomes" id="UP000291236"/>
    </source>
</evidence>
<reference evidence="1 2" key="1">
    <citation type="submission" date="2018-12" db="EMBL/GenBank/DDBJ databases">
        <title>Rubrispira sanarue gen. nov., sp., nov., a member of the order Silvanigrellales, isolated from a brackish lake in Hamamatsu Japan.</title>
        <authorList>
            <person name="Maejima Y."/>
            <person name="Iino T."/>
            <person name="Muraguchi Y."/>
            <person name="Fukuda K."/>
            <person name="Nojiri H."/>
            <person name="Ohkuma M."/>
            <person name="Moriuchi R."/>
            <person name="Dohra H."/>
            <person name="Kimbara K."/>
            <person name="Shintani M."/>
        </authorList>
    </citation>
    <scope>NUCLEOTIDE SEQUENCE [LARGE SCALE GENOMIC DNA]</scope>
    <source>
        <strain evidence="1 2">RF1110005</strain>
    </source>
</reference>
<keyword evidence="2" id="KW-1185">Reference proteome</keyword>
<dbReference type="EMBL" id="AP019368">
    <property type="protein sequence ID" value="BBH52388.1"/>
    <property type="molecule type" value="Genomic_DNA"/>
</dbReference>
<gene>
    <name evidence="1" type="ORF">JCM31447_08290</name>
</gene>
<name>A0A4P2VIW4_FLUSA</name>
<organism evidence="1 2">
    <name type="scientific">Fluviispira sanaruensis</name>
    <dbReference type="NCBI Taxonomy" id="2493639"/>
    <lineage>
        <taxon>Bacteria</taxon>
        <taxon>Pseudomonadati</taxon>
        <taxon>Bdellovibrionota</taxon>
        <taxon>Oligoflexia</taxon>
        <taxon>Silvanigrellales</taxon>
        <taxon>Silvanigrellaceae</taxon>
        <taxon>Fluviispira</taxon>
    </lineage>
</organism>
<dbReference type="KEGG" id="sbf:JCM31447_08290"/>
<dbReference type="Proteomes" id="UP000291236">
    <property type="component" value="Chromosome"/>
</dbReference>
<sequence length="562" mass="65474">MKFSKVKSLINITGISAFSICSSACSTAQKAEIQKPQSEKLLNSSQPEGISTENRFKNDFSDILYDTNNCIDSLNADFEIREIIYHYNDFSLTEKRKEGKLFSFPATLNSELPKRIELFDVKLKDKKANRYVSIENIIATDIAKKDGIFYPKNVEFKHWVQVHKTKHFGENDTTTIITERAQLLNLIQDSKNIYPKDIHSNQIEVNSVTKENIFEINYIAKTYNLIDIKKINSYLLPTREEHFGVKSKKTLQELEKKFNFKIHKRYTELVNYFLKSVEANSISTYNNNGSYDFETEIIFNKKAKVYFAINIPDYLNLDSRIANNISELSKLNLNKDSKEENNAIFTTFINFLRNNFNLKKADINLEKIPIPLKHLVKNSDLFKETFKKSKEKYLVDINLLYRLNEEKYESENTITYNFSTKIDNTFNLNCKSQFEAESSLLDSIIDEIKCSVTGKVVFDNIIKNIAKEMQINVPTLVEILKSKSKETLPQYYLAHNLEAFENFIQKRHGFNLSIKPKAYVSINEITDFLYSGKYEIIKELNINFKSQSLQYINNEKKISKNF</sequence>
<dbReference type="AlphaFoldDB" id="A0A4P2VIW4"/>
<evidence type="ECO:0000313" key="1">
    <source>
        <dbReference type="EMBL" id="BBH52388.1"/>
    </source>
</evidence>
<proteinExistence type="predicted"/>
<accession>A0A4P2VIW4</accession>
<protein>
    <submittedName>
        <fullName evidence="1">Uncharacterized protein</fullName>
    </submittedName>
</protein>